<accession>A0ABT7KZ21</accession>
<comment type="caution">
    <text evidence="1">The sequence shown here is derived from an EMBL/GenBank/DDBJ whole genome shotgun (WGS) entry which is preliminary data.</text>
</comment>
<dbReference type="EMBL" id="JASWHZ010000002">
    <property type="protein sequence ID" value="MDL2419368.1"/>
    <property type="molecule type" value="Genomic_DNA"/>
</dbReference>
<name>A0ABT7KZ21_9BACI</name>
<geneLocation type="plasmid" evidence="1">
    <name>pBS01</name>
</geneLocation>
<proteinExistence type="predicted"/>
<organism evidence="1 2">
    <name type="scientific">Bacillus shihchuchen</name>
    <dbReference type="NCBI Taxonomy" id="3036942"/>
    <lineage>
        <taxon>Bacteria</taxon>
        <taxon>Bacillati</taxon>
        <taxon>Bacillota</taxon>
        <taxon>Bacilli</taxon>
        <taxon>Bacillales</taxon>
        <taxon>Bacillaceae</taxon>
        <taxon>Bacillus</taxon>
        <taxon>Bacillus cereus group</taxon>
    </lineage>
</organism>
<dbReference type="Proteomes" id="UP001229716">
    <property type="component" value="Unassembled WGS sequence"/>
</dbReference>
<keyword evidence="1" id="KW-0614">Plasmid</keyword>
<protein>
    <submittedName>
        <fullName evidence="1">Uncharacterized protein</fullName>
    </submittedName>
</protein>
<gene>
    <name evidence="1" type="ORF">P6F46_27745</name>
</gene>
<evidence type="ECO:0000313" key="1">
    <source>
        <dbReference type="EMBL" id="MDL2419368.1"/>
    </source>
</evidence>
<reference evidence="1 2" key="1">
    <citation type="journal article" date="2023" name="Int. J. Mol. Sci.">
        <title>Pathogenicity and Genomic Characterization of a Novel Genospecies, Bacillus shihchuchen, of the Bacillus cereus Group Isolated from Chinese Softshell Turtle (Pelodiscus sinensis).</title>
        <authorList>
            <person name="Cheng L.W."/>
            <person name="Byadgi O.V."/>
            <person name="Tsai C.E."/>
            <person name="Wang P.C."/>
            <person name="Chen S.C."/>
        </authorList>
    </citation>
    <scope>NUCLEOTIDE SEQUENCE [LARGE SCALE GENOMIC DNA]</scope>
    <source>
        <strain evidence="1 2">QF108-045</strain>
    </source>
</reference>
<sequence>MMEDIRFLWDGFDLQKDINAKVKEVTELQIATAYYSTYGLGSLKRVVKKVGTF</sequence>
<evidence type="ECO:0000313" key="2">
    <source>
        <dbReference type="Proteomes" id="UP001229716"/>
    </source>
</evidence>
<keyword evidence="2" id="KW-1185">Reference proteome</keyword>